<proteinExistence type="predicted"/>
<evidence type="ECO:0000313" key="9">
    <source>
        <dbReference type="EMBL" id="SEM00401.1"/>
    </source>
</evidence>
<evidence type="ECO:0000256" key="3">
    <source>
        <dbReference type="ARBA" id="ARBA00022692"/>
    </source>
</evidence>
<name>A0A1H7UTW6_9BACT</name>
<dbReference type="Proteomes" id="UP000198984">
    <property type="component" value="Unassembled WGS sequence"/>
</dbReference>
<evidence type="ECO:0000256" key="4">
    <source>
        <dbReference type="ARBA" id="ARBA00022989"/>
    </source>
</evidence>
<keyword evidence="3 6" id="KW-0812">Transmembrane</keyword>
<gene>
    <name evidence="9" type="ORF">SAMN04488505_103106</name>
</gene>
<feature type="transmembrane region" description="Helical" evidence="6">
    <location>
        <begin position="680"/>
        <end position="704"/>
    </location>
</feature>
<accession>A0A1H7UTW6</accession>
<protein>
    <submittedName>
        <fullName evidence="9">Putative ABC transport system permease protein</fullName>
    </submittedName>
</protein>
<feature type="transmembrane region" description="Helical" evidence="6">
    <location>
        <begin position="20"/>
        <end position="43"/>
    </location>
</feature>
<evidence type="ECO:0000259" key="7">
    <source>
        <dbReference type="Pfam" id="PF02687"/>
    </source>
</evidence>
<dbReference type="PANTHER" id="PTHR30572:SF18">
    <property type="entry name" value="ABC-TYPE MACROLIDE FAMILY EXPORT SYSTEM PERMEASE COMPONENT 2"/>
    <property type="match status" value="1"/>
</dbReference>
<feature type="transmembrane region" description="Helical" evidence="6">
    <location>
        <begin position="732"/>
        <end position="752"/>
    </location>
</feature>
<dbReference type="Pfam" id="PF12704">
    <property type="entry name" value="MacB_PCD"/>
    <property type="match status" value="2"/>
</dbReference>
<organism evidence="9 10">
    <name type="scientific">Chitinophaga rupis</name>
    <dbReference type="NCBI Taxonomy" id="573321"/>
    <lineage>
        <taxon>Bacteria</taxon>
        <taxon>Pseudomonadati</taxon>
        <taxon>Bacteroidota</taxon>
        <taxon>Chitinophagia</taxon>
        <taxon>Chitinophagales</taxon>
        <taxon>Chitinophagaceae</taxon>
        <taxon>Chitinophaga</taxon>
    </lineage>
</organism>
<evidence type="ECO:0000313" key="10">
    <source>
        <dbReference type="Proteomes" id="UP000198984"/>
    </source>
</evidence>
<reference evidence="9 10" key="1">
    <citation type="submission" date="2016-10" db="EMBL/GenBank/DDBJ databases">
        <authorList>
            <person name="de Groot N.N."/>
        </authorList>
    </citation>
    <scope>NUCLEOTIDE SEQUENCE [LARGE SCALE GENOMIC DNA]</scope>
    <source>
        <strain evidence="9 10">DSM 21039</strain>
    </source>
</reference>
<dbReference type="InterPro" id="IPR003838">
    <property type="entry name" value="ABC3_permease_C"/>
</dbReference>
<sequence length="803" mass="90409">MPMFKNYFKIALRNLARNKVYAFINIAGLAIGLACAMLILLYVKDEVSFDRFHHNGPNLYRIALKSVHHGSEYQDGNTGLLQGPRFTQNVTGIKSFVRIQSGSRDFKKGTEVESRDLLYVDSNFLSVFTFRLTDGDAKNCLRQPHSVVLTRDEAKKQFGTTAAVGKFLLLREDSLFVPYKVTAVTDNCPQNSSIQYKILLPFKENEADAKNNDNWFSFFLNTFVLLDDHANPQTVSAQMQRFYEKDAAEVFKAINIKYGTSESEDAQMGTYFLQPFREMHMSTTLPAQNGLQNASNPMYAYILSGIALFVLLIACINFVNLTVARSVRRAKEIGIRKVVGSERRQLVIQFLGESFLLCAIAFILAILLAQIILPFFNELSNKKLAIVYLLDAKLIAGYIALFLLTGLLAGFYPALVLSGYKPVETLYSRFNLKGKSYLQKSLVVLQFTLASFLIIATFTIYSQFNYLTKTDLGYDDSNIVMVNKDNLAHQRAAIFKAELLKYPDIEYVAPKNSGSWMTGAKLDNDSSISFAWETVDESYLQTLKIPLLQGRNFSADFPSDSVNSVLVNETFVKKAGWKNPVGRSVIFNYQNNKVYQVIGVVKDHHFAALNQKIAPQLFTMKNSNPYGTFYIKIRPNTAARSLEYIQKIFKQFFPLSPYSYVFKNEQNLRSYESEARWKQIILFGAVLTIFISCIGLFGLSVLSAQKRTKEIGIRKVLGASVQSIAAALSKDFIKLVMIALIIAMPLAWLAAGKWLESYPYRITLSWPIFVSAAVLVVMIALCTVSFQAIKAAFANPVKSLRTE</sequence>
<keyword evidence="2" id="KW-1003">Cell membrane</keyword>
<dbReference type="GO" id="GO:0005886">
    <property type="term" value="C:plasma membrane"/>
    <property type="evidence" value="ECO:0007669"/>
    <property type="project" value="UniProtKB-SubCell"/>
</dbReference>
<dbReference type="InterPro" id="IPR050250">
    <property type="entry name" value="Macrolide_Exporter_MacB"/>
</dbReference>
<evidence type="ECO:0000256" key="6">
    <source>
        <dbReference type="SAM" id="Phobius"/>
    </source>
</evidence>
<dbReference type="PANTHER" id="PTHR30572">
    <property type="entry name" value="MEMBRANE COMPONENT OF TRANSPORTER-RELATED"/>
    <property type="match status" value="1"/>
</dbReference>
<feature type="domain" description="ABC3 transporter permease C-terminal" evidence="7">
    <location>
        <begin position="683"/>
        <end position="796"/>
    </location>
</feature>
<keyword evidence="4 6" id="KW-1133">Transmembrane helix</keyword>
<evidence type="ECO:0000256" key="2">
    <source>
        <dbReference type="ARBA" id="ARBA00022475"/>
    </source>
</evidence>
<evidence type="ECO:0000259" key="8">
    <source>
        <dbReference type="Pfam" id="PF12704"/>
    </source>
</evidence>
<feature type="transmembrane region" description="Helical" evidence="6">
    <location>
        <begin position="395"/>
        <end position="420"/>
    </location>
</feature>
<evidence type="ECO:0000256" key="1">
    <source>
        <dbReference type="ARBA" id="ARBA00004651"/>
    </source>
</evidence>
<keyword evidence="10" id="KW-1185">Reference proteome</keyword>
<dbReference type="STRING" id="573321.SAMN04488505_103106"/>
<evidence type="ECO:0000256" key="5">
    <source>
        <dbReference type="ARBA" id="ARBA00023136"/>
    </source>
</evidence>
<feature type="transmembrane region" description="Helical" evidence="6">
    <location>
        <begin position="346"/>
        <end position="375"/>
    </location>
</feature>
<dbReference type="EMBL" id="FOBB01000003">
    <property type="protein sequence ID" value="SEM00401.1"/>
    <property type="molecule type" value="Genomic_DNA"/>
</dbReference>
<dbReference type="InterPro" id="IPR025857">
    <property type="entry name" value="MacB_PCD"/>
</dbReference>
<dbReference type="PROSITE" id="PS51257">
    <property type="entry name" value="PROKAR_LIPOPROTEIN"/>
    <property type="match status" value="1"/>
</dbReference>
<feature type="transmembrane region" description="Helical" evidence="6">
    <location>
        <begin position="764"/>
        <end position="789"/>
    </location>
</feature>
<feature type="transmembrane region" description="Helical" evidence="6">
    <location>
        <begin position="441"/>
        <end position="461"/>
    </location>
</feature>
<feature type="domain" description="ABC3 transporter permease C-terminal" evidence="7">
    <location>
        <begin position="306"/>
        <end position="420"/>
    </location>
</feature>
<feature type="transmembrane region" description="Helical" evidence="6">
    <location>
        <begin position="298"/>
        <end position="319"/>
    </location>
</feature>
<comment type="subcellular location">
    <subcellularLocation>
        <location evidence="1">Cell membrane</location>
        <topology evidence="1">Multi-pass membrane protein</topology>
    </subcellularLocation>
</comment>
<keyword evidence="5 6" id="KW-0472">Membrane</keyword>
<feature type="domain" description="MacB-like periplasmic core" evidence="8">
    <location>
        <begin position="448"/>
        <end position="638"/>
    </location>
</feature>
<dbReference type="AlphaFoldDB" id="A0A1H7UTW6"/>
<dbReference type="GO" id="GO:0022857">
    <property type="term" value="F:transmembrane transporter activity"/>
    <property type="evidence" value="ECO:0007669"/>
    <property type="project" value="TreeGrafter"/>
</dbReference>
<feature type="domain" description="MacB-like periplasmic core" evidence="8">
    <location>
        <begin position="23"/>
        <end position="241"/>
    </location>
</feature>
<dbReference type="Pfam" id="PF02687">
    <property type="entry name" value="FtsX"/>
    <property type="match status" value="2"/>
</dbReference>